<name>A0A0K8QR94_9GAMM</name>
<proteinExistence type="predicted"/>
<dbReference type="EMBL" id="DF970270">
    <property type="protein sequence ID" value="GAP67420.1"/>
    <property type="molecule type" value="Genomic_DNA"/>
</dbReference>
<evidence type="ECO:0000313" key="1">
    <source>
        <dbReference type="EMBL" id="GAP67420.1"/>
    </source>
</evidence>
<dbReference type="AlphaFoldDB" id="A0A0K8QR94"/>
<reference evidence="1" key="1">
    <citation type="submission" date="2015-08" db="EMBL/GenBank/DDBJ databases">
        <title>Complete DNA Sequence of Pseudomonas syringae pv. actinidiae, the Causal Agent of Kiwifruit Canker Disease.</title>
        <authorList>
            <person name="Rikkerink E.H.A."/>
            <person name="Fineran P.C."/>
        </authorList>
    </citation>
    <scope>NUCLEOTIDE SEQUENCE</scope>
    <source>
        <strain evidence="1">SkMP5</strain>
    </source>
</reference>
<dbReference type="InterPro" id="IPR012467">
    <property type="entry name" value="DUF1684"/>
</dbReference>
<gene>
    <name evidence="1" type="ORF">MBSD_n2744</name>
</gene>
<evidence type="ECO:0000313" key="2">
    <source>
        <dbReference type="Proteomes" id="UP000253740"/>
    </source>
</evidence>
<organism evidence="1">
    <name type="scientific">Mizugakiibacter sediminis</name>
    <dbReference type="NCBI Taxonomy" id="1475481"/>
    <lineage>
        <taxon>Bacteria</taxon>
        <taxon>Pseudomonadati</taxon>
        <taxon>Pseudomonadota</taxon>
        <taxon>Gammaproteobacteria</taxon>
        <taxon>Lysobacterales</taxon>
        <taxon>Rhodanobacteraceae</taxon>
        <taxon>Mizugakiibacter</taxon>
    </lineage>
</organism>
<evidence type="ECO:0008006" key="3">
    <source>
        <dbReference type="Google" id="ProtNLM"/>
    </source>
</evidence>
<dbReference type="Proteomes" id="UP000253740">
    <property type="component" value="Unassembled WGS sequence"/>
</dbReference>
<dbReference type="PANTHER" id="PTHR41913">
    <property type="entry name" value="DUF1684 DOMAIN-CONTAINING PROTEIN"/>
    <property type="match status" value="1"/>
</dbReference>
<dbReference type="STRING" id="1475481.GCA_000953855_02790"/>
<sequence>MPSTDYVKQIEQWRTQRLARLTAPDGWLSLIGLHWLKPGANTVGSAADSDVVLSKGPAHLGTITWGADGKVRIALAEGSGALIDGKPLASAELLDDGHDAPTRVSFGTASFYLIDREGRKGLRVKDPEAPTRTHFLGLDDFPVDPSWRIEAKWIPFEPARTLEIPTVIGTVEKYPVPGKAVFERDGRTYEILPVIEVPGDKELFVIFADRTSGKETYGAARFLYTPMPKDGRLVIDFNKAYNPPCAFTPYATCPLAPPENRLDLRVTAGEKKYRGAGH</sequence>
<accession>A0A0K8QR94</accession>
<dbReference type="Pfam" id="PF07920">
    <property type="entry name" value="DUF1684"/>
    <property type="match status" value="1"/>
</dbReference>
<protein>
    <recommendedName>
        <fullName evidence="3">DUF1684 domain-containing protein</fullName>
    </recommendedName>
</protein>
<keyword evidence="2" id="KW-1185">Reference proteome</keyword>
<dbReference type="PANTHER" id="PTHR41913:SF1">
    <property type="entry name" value="DUF1684 DOMAIN-CONTAINING PROTEIN"/>
    <property type="match status" value="1"/>
</dbReference>